<organism evidence="2 4">
    <name type="scientific">Aquamicrobium defluvii</name>
    <dbReference type="NCBI Taxonomy" id="69279"/>
    <lineage>
        <taxon>Bacteria</taxon>
        <taxon>Pseudomonadati</taxon>
        <taxon>Pseudomonadota</taxon>
        <taxon>Alphaproteobacteria</taxon>
        <taxon>Hyphomicrobiales</taxon>
        <taxon>Phyllobacteriaceae</taxon>
        <taxon>Aquamicrobium</taxon>
    </lineage>
</organism>
<dbReference type="PANTHER" id="PTHR34180">
    <property type="entry name" value="PEPTIDASE C45"/>
    <property type="match status" value="1"/>
</dbReference>
<reference evidence="2 4" key="1">
    <citation type="submission" date="2014-02" db="EMBL/GenBank/DDBJ databases">
        <title>Aquamicrobium defluvii Genome sequencing.</title>
        <authorList>
            <person name="Wang X."/>
        </authorList>
    </citation>
    <scope>NUCLEOTIDE SEQUENCE [LARGE SCALE GENOMIC DNA]</scope>
    <source>
        <strain evidence="2 4">W13Z1</strain>
    </source>
</reference>
<name>A0A011TDI5_9HYPH</name>
<proteinExistence type="predicted"/>
<dbReference type="AlphaFoldDB" id="A0A011TDI5"/>
<dbReference type="InterPro" id="IPR047794">
    <property type="entry name" value="C45_proenzyme-like"/>
</dbReference>
<dbReference type="GO" id="GO:0016740">
    <property type="term" value="F:transferase activity"/>
    <property type="evidence" value="ECO:0007669"/>
    <property type="project" value="UniProtKB-KW"/>
</dbReference>
<accession>A0A011TDI5</accession>
<dbReference type="Gene3D" id="3.60.60.10">
    <property type="entry name" value="Penicillin V Acylase, Chain A"/>
    <property type="match status" value="1"/>
</dbReference>
<feature type="domain" description="Peptidase C45 hydrolase" evidence="1">
    <location>
        <begin position="111"/>
        <end position="256"/>
    </location>
</feature>
<dbReference type="PANTHER" id="PTHR34180:SF1">
    <property type="entry name" value="BETA-ALANYL-DOPAMINE_CARCININE HYDROLASE"/>
    <property type="match status" value="1"/>
</dbReference>
<dbReference type="InterPro" id="IPR005079">
    <property type="entry name" value="Peptidase_C45_hydrolase"/>
</dbReference>
<sequence>MTPDRFFERGRLQSRHPRAAFARESFLARIARLRGLGLENAHTTAFLRSQMEFHRTIAPLQMLELDGIADGFALDLDDIWLHLHAGTLTDLQNNATLDDGCSALAANSPADGPYVIKNRDLGGPVELVQIAQIHADGATGGMVVLGSLIAPSAYSSGMNRAGLALADTHVPVRHHRVGWLRYLLMGHLLDSCSDLAQTLAEIRNHPHCGGGTLEIIDKTGAAAAIELASTGPVIETGRLSHARSNHYLRPETAEQSISFSKPEALLNSRGRINQLVRMTHNGALAPDIKSARATMSSHGGPGEEGLCQHRSSVTLSCAVYSVRELTLEWTDGSPCCTPWQKLQL</sequence>
<dbReference type="eggNOG" id="COG4927">
    <property type="taxonomic scope" value="Bacteria"/>
</dbReference>
<dbReference type="OrthoDB" id="7239281at2"/>
<reference evidence="3 5" key="2">
    <citation type="submission" date="2019-03" db="EMBL/GenBank/DDBJ databases">
        <title>Genomic Encyclopedia of Type Strains, Phase IV (KMG-IV): sequencing the most valuable type-strain genomes for metagenomic binning, comparative biology and taxonomic classification.</title>
        <authorList>
            <person name="Goeker M."/>
        </authorList>
    </citation>
    <scope>NUCLEOTIDE SEQUENCE [LARGE SCALE GENOMIC DNA]</scope>
    <source>
        <strain evidence="3 5">DSM 11603</strain>
    </source>
</reference>
<dbReference type="NCBIfam" id="NF040521">
    <property type="entry name" value="C45_proenzyme"/>
    <property type="match status" value="1"/>
</dbReference>
<evidence type="ECO:0000259" key="1">
    <source>
        <dbReference type="Pfam" id="PF03417"/>
    </source>
</evidence>
<keyword evidence="5" id="KW-1185">Reference proteome</keyword>
<dbReference type="STRING" id="69279.BG36_16505"/>
<dbReference type="RefSeq" id="WP_035032149.1">
    <property type="nucleotide sequence ID" value="NZ_KK073908.1"/>
</dbReference>
<evidence type="ECO:0000313" key="5">
    <source>
        <dbReference type="Proteomes" id="UP000294958"/>
    </source>
</evidence>
<gene>
    <name evidence="2" type="ORF">BG36_16505</name>
    <name evidence="3" type="ORF">DES43_13014</name>
</gene>
<evidence type="ECO:0000313" key="2">
    <source>
        <dbReference type="EMBL" id="EXL01932.1"/>
    </source>
</evidence>
<dbReference type="Proteomes" id="UP000294958">
    <property type="component" value="Unassembled WGS sequence"/>
</dbReference>
<dbReference type="PATRIC" id="fig|69279.3.peg.4362"/>
<evidence type="ECO:0000313" key="4">
    <source>
        <dbReference type="Proteomes" id="UP000019849"/>
    </source>
</evidence>
<dbReference type="Pfam" id="PF03417">
    <property type="entry name" value="AAT"/>
    <property type="match status" value="1"/>
</dbReference>
<dbReference type="Proteomes" id="UP000019849">
    <property type="component" value="Unassembled WGS sequence"/>
</dbReference>
<dbReference type="InterPro" id="IPR047801">
    <property type="entry name" value="Peptidase_C45"/>
</dbReference>
<comment type="caution">
    <text evidence="2">The sequence shown here is derived from an EMBL/GenBank/DDBJ whole genome shotgun (WGS) entry which is preliminary data.</text>
</comment>
<dbReference type="EMBL" id="JENY01000036">
    <property type="protein sequence ID" value="EXL01932.1"/>
    <property type="molecule type" value="Genomic_DNA"/>
</dbReference>
<evidence type="ECO:0000313" key="3">
    <source>
        <dbReference type="EMBL" id="TDR31902.1"/>
    </source>
</evidence>
<dbReference type="EMBL" id="SNZF01000030">
    <property type="protein sequence ID" value="TDR31902.1"/>
    <property type="molecule type" value="Genomic_DNA"/>
</dbReference>
<keyword evidence="3" id="KW-0808">Transferase</keyword>
<protein>
    <submittedName>
        <fullName evidence="3">Acyl-CoA:6-aminopenicillanic acid acyl transferase</fullName>
    </submittedName>
</protein>
<dbReference type="HOGENOM" id="CLU_760437_0_0_5"/>